<keyword evidence="1 6" id="KW-0489">Methyltransferase</keyword>
<dbReference type="GO" id="GO:0008171">
    <property type="term" value="F:O-methyltransferase activity"/>
    <property type="evidence" value="ECO:0007669"/>
    <property type="project" value="InterPro"/>
</dbReference>
<protein>
    <submittedName>
        <fullName evidence="6">Methyltransferase domain-containing protein</fullName>
    </submittedName>
</protein>
<dbReference type="Gene3D" id="1.10.10.10">
    <property type="entry name" value="Winged helix-like DNA-binding domain superfamily/Winged helix DNA-binding domain"/>
    <property type="match status" value="1"/>
</dbReference>
<dbReference type="GO" id="GO:0032259">
    <property type="term" value="P:methylation"/>
    <property type="evidence" value="ECO:0007669"/>
    <property type="project" value="UniProtKB-KW"/>
</dbReference>
<dbReference type="InterPro" id="IPR001077">
    <property type="entry name" value="COMT_C"/>
</dbReference>
<dbReference type="SUPFAM" id="SSF53335">
    <property type="entry name" value="S-adenosyl-L-methionine-dependent methyltransferases"/>
    <property type="match status" value="1"/>
</dbReference>
<dbReference type="InterPro" id="IPR036388">
    <property type="entry name" value="WH-like_DNA-bd_sf"/>
</dbReference>
<gene>
    <name evidence="6" type="ORF">GBA63_08090</name>
</gene>
<dbReference type="InterPro" id="IPR036390">
    <property type="entry name" value="WH_DNA-bd_sf"/>
</dbReference>
<dbReference type="Gene3D" id="3.40.50.150">
    <property type="entry name" value="Vaccinia Virus protein VP39"/>
    <property type="match status" value="1"/>
</dbReference>
<dbReference type="InterPro" id="IPR016461">
    <property type="entry name" value="COMT-like"/>
</dbReference>
<keyword evidence="2 6" id="KW-0808">Transferase</keyword>
<evidence type="ECO:0000256" key="4">
    <source>
        <dbReference type="SAM" id="MobiDB-lite"/>
    </source>
</evidence>
<dbReference type="CDD" id="cd02440">
    <property type="entry name" value="AdoMet_MTases"/>
    <property type="match status" value="1"/>
</dbReference>
<keyword evidence="7" id="KW-1185">Reference proteome</keyword>
<evidence type="ECO:0000313" key="6">
    <source>
        <dbReference type="EMBL" id="QIN82606.1"/>
    </source>
</evidence>
<accession>A0A6G8Q807</accession>
<dbReference type="InterPro" id="IPR029063">
    <property type="entry name" value="SAM-dependent_MTases_sf"/>
</dbReference>
<dbReference type="Pfam" id="PF00891">
    <property type="entry name" value="Methyltransf_2"/>
    <property type="match status" value="1"/>
</dbReference>
<reference evidence="6 7" key="1">
    <citation type="submission" date="2019-10" db="EMBL/GenBank/DDBJ databases">
        <title>Rubrobacter sp nov SCSIO 52090 isolated from a deep-sea sediment in the South China Sea.</title>
        <authorList>
            <person name="Chen R.W."/>
        </authorList>
    </citation>
    <scope>NUCLEOTIDE SEQUENCE [LARGE SCALE GENOMIC DNA]</scope>
    <source>
        <strain evidence="6 7">SCSIO 52909</strain>
    </source>
</reference>
<evidence type="ECO:0000256" key="3">
    <source>
        <dbReference type="ARBA" id="ARBA00022691"/>
    </source>
</evidence>
<evidence type="ECO:0000256" key="2">
    <source>
        <dbReference type="ARBA" id="ARBA00022679"/>
    </source>
</evidence>
<keyword evidence="3" id="KW-0949">S-adenosyl-L-methionine</keyword>
<dbReference type="AlphaFoldDB" id="A0A6G8Q807"/>
<feature type="domain" description="O-methyltransferase C-terminal" evidence="5">
    <location>
        <begin position="212"/>
        <end position="351"/>
    </location>
</feature>
<evidence type="ECO:0000313" key="7">
    <source>
        <dbReference type="Proteomes" id="UP000501452"/>
    </source>
</evidence>
<dbReference type="Proteomes" id="UP000501452">
    <property type="component" value="Chromosome"/>
</dbReference>
<dbReference type="PROSITE" id="PS51683">
    <property type="entry name" value="SAM_OMT_II"/>
    <property type="match status" value="1"/>
</dbReference>
<proteinExistence type="predicted"/>
<dbReference type="KEGG" id="rub:GBA63_08090"/>
<dbReference type="SUPFAM" id="SSF46785">
    <property type="entry name" value="Winged helix' DNA-binding domain"/>
    <property type="match status" value="1"/>
</dbReference>
<evidence type="ECO:0000256" key="1">
    <source>
        <dbReference type="ARBA" id="ARBA00022603"/>
    </source>
</evidence>
<dbReference type="EMBL" id="CP045119">
    <property type="protein sequence ID" value="QIN82606.1"/>
    <property type="molecule type" value="Genomic_DNA"/>
</dbReference>
<evidence type="ECO:0000259" key="5">
    <source>
        <dbReference type="Pfam" id="PF00891"/>
    </source>
</evidence>
<name>A0A6G8Q807_9ACTN</name>
<organism evidence="6 7">
    <name type="scientific">Rubrobacter tropicus</name>
    <dbReference type="NCBI Taxonomy" id="2653851"/>
    <lineage>
        <taxon>Bacteria</taxon>
        <taxon>Bacillati</taxon>
        <taxon>Actinomycetota</taxon>
        <taxon>Rubrobacteria</taxon>
        <taxon>Rubrobacterales</taxon>
        <taxon>Rubrobacteraceae</taxon>
        <taxon>Rubrobacter</taxon>
    </lineage>
</organism>
<dbReference type="PANTHER" id="PTHR11746">
    <property type="entry name" value="O-METHYLTRANSFERASE"/>
    <property type="match status" value="1"/>
</dbReference>
<sequence>MAGGLRSRFRTAGDVPSVPRPSPPSEAAGWGLRGTSGVPRAACTARWWGRSARCFEPAVNYTELDWRWAILLGAALRDGLLEAVAERPSSSADVAGDLGLDARAVHVVLSALAELGVLVEGDDGFLLGEEHRGPLLVAEHPEYVGQSVVHRFELMGSWSRLPEVLRTGRPIEDRTAPDFGGAATFIAAMRRGAMPGAEAVAASVLPRLPEGARILDVGGGPGTNAEAFARGGARVTVLDRPVVIDLMRSTLHAAGVETVAGDMNEGLPEGPFDAVYFGNTSHMYGPRENLALLARMRGSLAPAGLLVVREFVRGLGEDAALFAVNMLVTTARGNTYTAEEYEGWLARAGYEGVEFEPVPGRSTHLIFARKTRPTSTEEPARA</sequence>
<feature type="region of interest" description="Disordered" evidence="4">
    <location>
        <begin position="1"/>
        <end position="37"/>
    </location>
</feature>